<proteinExistence type="predicted"/>
<reference evidence="2" key="1">
    <citation type="journal article" date="2020" name="New Phytol.">
        <title>Comparative genomics reveals dynamic genome evolution in host specialist ectomycorrhizal fungi.</title>
        <authorList>
            <person name="Lofgren L.A."/>
            <person name="Nguyen N.H."/>
            <person name="Vilgalys R."/>
            <person name="Ruytinx J."/>
            <person name="Liao H.L."/>
            <person name="Branco S."/>
            <person name="Kuo A."/>
            <person name="LaButti K."/>
            <person name="Lipzen A."/>
            <person name="Andreopoulos W."/>
            <person name="Pangilinan J."/>
            <person name="Riley R."/>
            <person name="Hundley H."/>
            <person name="Na H."/>
            <person name="Barry K."/>
            <person name="Grigoriev I.V."/>
            <person name="Stajich J.E."/>
            <person name="Kennedy P.G."/>
        </authorList>
    </citation>
    <scope>NUCLEOTIDE SEQUENCE</scope>
    <source>
        <strain evidence="2">FC203</strain>
    </source>
</reference>
<dbReference type="GeneID" id="64671195"/>
<keyword evidence="1" id="KW-0472">Membrane</keyword>
<dbReference type="Proteomes" id="UP001195769">
    <property type="component" value="Unassembled WGS sequence"/>
</dbReference>
<keyword evidence="1" id="KW-1133">Transmembrane helix</keyword>
<sequence length="154" mass="17410">MVWHNKPLQMNFELLSAESPDVKKVHITLSTCAGGEGGVLSDGISLYVIPLEPNLLLVLVFINPSLVPPMLFMHSIIIRVQNQQSYVNWLMQHFIRANAFFCELPKPEPVKLDINYLEHYGMSSMRPIVAHDAKARMGGLPFFFNTLDHGMVYA</sequence>
<dbReference type="RefSeq" id="XP_041226914.1">
    <property type="nucleotide sequence ID" value="XM_041376897.1"/>
</dbReference>
<gene>
    <name evidence="2" type="ORF">F5891DRAFT_979519</name>
</gene>
<keyword evidence="1" id="KW-0812">Transmembrane</keyword>
<comment type="caution">
    <text evidence="2">The sequence shown here is derived from an EMBL/GenBank/DDBJ whole genome shotgun (WGS) entry which is preliminary data.</text>
</comment>
<evidence type="ECO:0000313" key="3">
    <source>
        <dbReference type="Proteomes" id="UP001195769"/>
    </source>
</evidence>
<evidence type="ECO:0000313" key="2">
    <source>
        <dbReference type="EMBL" id="KAG1901339.1"/>
    </source>
</evidence>
<protein>
    <submittedName>
        <fullName evidence="2">Uncharacterized protein</fullName>
    </submittedName>
</protein>
<name>A0AAD4EAB6_9AGAM</name>
<keyword evidence="3" id="KW-1185">Reference proteome</keyword>
<organism evidence="2 3">
    <name type="scientific">Suillus fuscotomentosus</name>
    <dbReference type="NCBI Taxonomy" id="1912939"/>
    <lineage>
        <taxon>Eukaryota</taxon>
        <taxon>Fungi</taxon>
        <taxon>Dikarya</taxon>
        <taxon>Basidiomycota</taxon>
        <taxon>Agaricomycotina</taxon>
        <taxon>Agaricomycetes</taxon>
        <taxon>Agaricomycetidae</taxon>
        <taxon>Boletales</taxon>
        <taxon>Suillineae</taxon>
        <taxon>Suillaceae</taxon>
        <taxon>Suillus</taxon>
    </lineage>
</organism>
<feature type="transmembrane region" description="Helical" evidence="1">
    <location>
        <begin position="55"/>
        <end position="78"/>
    </location>
</feature>
<accession>A0AAD4EAB6</accession>
<dbReference type="AlphaFoldDB" id="A0AAD4EAB6"/>
<dbReference type="EMBL" id="JABBWK010000022">
    <property type="protein sequence ID" value="KAG1901339.1"/>
    <property type="molecule type" value="Genomic_DNA"/>
</dbReference>
<evidence type="ECO:0000256" key="1">
    <source>
        <dbReference type="SAM" id="Phobius"/>
    </source>
</evidence>